<proteinExistence type="predicted"/>
<dbReference type="RefSeq" id="WP_116884203.1">
    <property type="nucleotide sequence ID" value="NZ_CAUBWW010000455.1"/>
</dbReference>
<evidence type="ECO:0000313" key="1">
    <source>
        <dbReference type="EMBL" id="PVY40995.1"/>
    </source>
</evidence>
<dbReference type="PROSITE" id="PS51257">
    <property type="entry name" value="PROKAR_LIPOPROTEIN"/>
    <property type="match status" value="1"/>
</dbReference>
<dbReference type="EMBL" id="QEKH01000015">
    <property type="protein sequence ID" value="PVY40995.1"/>
    <property type="molecule type" value="Genomic_DNA"/>
</dbReference>
<keyword evidence="2" id="KW-1185">Reference proteome</keyword>
<reference evidence="1 2" key="1">
    <citation type="submission" date="2018-04" db="EMBL/GenBank/DDBJ databases">
        <title>Genomic Encyclopedia of Type Strains, Phase IV (KMG-IV): sequencing the most valuable type-strain genomes for metagenomic binning, comparative biology and taxonomic classification.</title>
        <authorList>
            <person name="Goeker M."/>
        </authorList>
    </citation>
    <scope>NUCLEOTIDE SEQUENCE [LARGE SCALE GENOMIC DNA]</scope>
    <source>
        <strain evidence="1 2">DSM 14823</strain>
    </source>
</reference>
<gene>
    <name evidence="1" type="ORF">C8D82_11546</name>
</gene>
<comment type="caution">
    <text evidence="1">The sequence shown here is derived from an EMBL/GenBank/DDBJ whole genome shotgun (WGS) entry which is preliminary data.</text>
</comment>
<dbReference type="Proteomes" id="UP000245959">
    <property type="component" value="Unassembled WGS sequence"/>
</dbReference>
<sequence length="139" mass="15300">MKITGIGRRFGLFCMIALVFAGGCTTSVMQSTPALPGQQSEGGNPVVTNLKAANTGFYLLYWIPLWSGSVSFPNHGAYNLFSDNLEDKYMFRMLDRQCAKDNADGVEDVRLREDVSGWIGLGIVWKKTLNASAVTVKRQ</sequence>
<name>A0A2U1AX39_9BACT</name>
<evidence type="ECO:0008006" key="3">
    <source>
        <dbReference type="Google" id="ProtNLM"/>
    </source>
</evidence>
<protein>
    <recommendedName>
        <fullName evidence="3">Lipoprotein</fullName>
    </recommendedName>
</protein>
<organism evidence="1 2">
    <name type="scientific">Victivallis vadensis</name>
    <dbReference type="NCBI Taxonomy" id="172901"/>
    <lineage>
        <taxon>Bacteria</taxon>
        <taxon>Pseudomonadati</taxon>
        <taxon>Lentisphaerota</taxon>
        <taxon>Lentisphaeria</taxon>
        <taxon>Victivallales</taxon>
        <taxon>Victivallaceae</taxon>
        <taxon>Victivallis</taxon>
    </lineage>
</organism>
<dbReference type="GeneID" id="78295505"/>
<evidence type="ECO:0000313" key="2">
    <source>
        <dbReference type="Proteomes" id="UP000245959"/>
    </source>
</evidence>
<accession>A0A2U1AX39</accession>
<dbReference type="AlphaFoldDB" id="A0A2U1AX39"/>